<reference evidence="5 6" key="1">
    <citation type="submission" date="2016-06" db="EMBL/GenBank/DDBJ databases">
        <title>Evolution of pathogenesis and genome organization in the Tremellales.</title>
        <authorList>
            <person name="Cuomo C."/>
            <person name="Litvintseva A."/>
            <person name="Heitman J."/>
            <person name="Chen Y."/>
            <person name="Sun S."/>
            <person name="Springer D."/>
            <person name="Dromer F."/>
            <person name="Young S."/>
            <person name="Zeng Q."/>
            <person name="Chapman S."/>
            <person name="Gujja S."/>
            <person name="Saif S."/>
            <person name="Birren B."/>
        </authorList>
    </citation>
    <scope>NUCLEOTIDE SEQUENCE [LARGE SCALE GENOMIC DNA]</scope>
    <source>
        <strain evidence="5 6">CBS 6273</strain>
    </source>
</reference>
<evidence type="ECO:0000256" key="2">
    <source>
        <dbReference type="ARBA" id="ARBA00023140"/>
    </source>
</evidence>
<keyword evidence="2" id="KW-0576">Peroxisome</keyword>
<evidence type="ECO:0000256" key="3">
    <source>
        <dbReference type="ARBA" id="ARBA00046271"/>
    </source>
</evidence>
<organism evidence="5 6">
    <name type="scientific">Cryptococcus amylolentus CBS 6273</name>
    <dbReference type="NCBI Taxonomy" id="1296118"/>
    <lineage>
        <taxon>Eukaryota</taxon>
        <taxon>Fungi</taxon>
        <taxon>Dikarya</taxon>
        <taxon>Basidiomycota</taxon>
        <taxon>Agaricomycotina</taxon>
        <taxon>Tremellomycetes</taxon>
        <taxon>Tremellales</taxon>
        <taxon>Cryptococcaceae</taxon>
        <taxon>Cryptococcus</taxon>
    </lineage>
</organism>
<dbReference type="AlphaFoldDB" id="A0A1E3JSG0"/>
<dbReference type="Proteomes" id="UP000095149">
    <property type="component" value="Unassembled WGS sequence"/>
</dbReference>
<keyword evidence="1" id="KW-0472">Membrane</keyword>
<evidence type="ECO:0000256" key="4">
    <source>
        <dbReference type="SAM" id="MobiDB-lite"/>
    </source>
</evidence>
<feature type="region of interest" description="Disordered" evidence="4">
    <location>
        <begin position="1"/>
        <end position="55"/>
    </location>
</feature>
<dbReference type="Pfam" id="PF05648">
    <property type="entry name" value="PEX11"/>
    <property type="match status" value="1"/>
</dbReference>
<proteinExistence type="predicted"/>
<sequence length="423" mass="46167">MSHLPTPPSTTPHSPPTSSSSSSSSSTSSSASRRRQEREEEAAKHAQEAWSASSSFHSVFGKKGMNLSIGSVSALEGSWRDGAPQAQLSSASVGRGEEAPVMLGKELEKKGLGVDETGDDGDCLGRVDLEGSKGISKSMAKNETRELLAIQVLARMMDSSKGRDKVLKCIQYTLKTYLYLMSLFVRVRPLSPWFRANRKRMAIAVSGLSLTRKCLLLLTPLHPLSDLLSPAPISARTLLLHLVDLAGAVADDVFCLSKLGVLARGKGEVGGRWADRIWFLTTLIGLYKLHTQTIPSLPPLSKPVSVTACADRLLSPQDIANQREEERMWEKEWGDARWTGRKLVADLCFVCGSFLFSSSSSSSSSDDLSTILCWWWGLEKVKEEGLTGEIIAYDVLGLDFPLVGEPMHATKLYNQHWDASLGK</sequence>
<comment type="subcellular location">
    <subcellularLocation>
        <location evidence="3">Peroxisome membrane</location>
    </subcellularLocation>
</comment>
<dbReference type="EMBL" id="MEKH01000009">
    <property type="protein sequence ID" value="ODO02842.1"/>
    <property type="molecule type" value="Genomic_DNA"/>
</dbReference>
<comment type="caution">
    <text evidence="5">The sequence shown here is derived from an EMBL/GenBank/DDBJ whole genome shotgun (WGS) entry which is preliminary data.</text>
</comment>
<name>A0A1E3JSG0_9TREE</name>
<dbReference type="GO" id="GO:0005778">
    <property type="term" value="C:peroxisomal membrane"/>
    <property type="evidence" value="ECO:0007669"/>
    <property type="project" value="UniProtKB-SubCell"/>
</dbReference>
<protein>
    <submittedName>
        <fullName evidence="5">Uncharacterized protein</fullName>
    </submittedName>
</protein>
<feature type="compositionally biased region" description="Low complexity" evidence="4">
    <location>
        <begin position="16"/>
        <end position="31"/>
    </location>
</feature>
<evidence type="ECO:0000256" key="1">
    <source>
        <dbReference type="ARBA" id="ARBA00023136"/>
    </source>
</evidence>
<dbReference type="OrthoDB" id="2576125at2759"/>
<dbReference type="GO" id="GO:0016559">
    <property type="term" value="P:peroxisome fission"/>
    <property type="evidence" value="ECO:0007669"/>
    <property type="project" value="InterPro"/>
</dbReference>
<feature type="compositionally biased region" description="Basic and acidic residues" evidence="4">
    <location>
        <begin position="34"/>
        <end position="47"/>
    </location>
</feature>
<evidence type="ECO:0000313" key="5">
    <source>
        <dbReference type="EMBL" id="ODO02842.1"/>
    </source>
</evidence>
<evidence type="ECO:0000313" key="6">
    <source>
        <dbReference type="Proteomes" id="UP000095149"/>
    </source>
</evidence>
<gene>
    <name evidence="5" type="ORF">I350_05683</name>
</gene>
<feature type="compositionally biased region" description="Pro residues" evidence="4">
    <location>
        <begin position="1"/>
        <end position="15"/>
    </location>
</feature>
<accession>A0A1E3JSG0</accession>
<dbReference type="InterPro" id="IPR008733">
    <property type="entry name" value="PEX11"/>
</dbReference>